<organism evidence="1 2">
    <name type="scientific">Oopsacas minuta</name>
    <dbReference type="NCBI Taxonomy" id="111878"/>
    <lineage>
        <taxon>Eukaryota</taxon>
        <taxon>Metazoa</taxon>
        <taxon>Porifera</taxon>
        <taxon>Hexactinellida</taxon>
        <taxon>Hexasterophora</taxon>
        <taxon>Lyssacinosida</taxon>
        <taxon>Leucopsacidae</taxon>
        <taxon>Oopsacas</taxon>
    </lineage>
</organism>
<name>A0AAV7KET5_9METZ</name>
<reference evidence="1 2" key="1">
    <citation type="journal article" date="2023" name="BMC Biol.">
        <title>The compact genome of the sponge Oopsacas minuta (Hexactinellida) is lacking key metazoan core genes.</title>
        <authorList>
            <person name="Santini S."/>
            <person name="Schenkelaars Q."/>
            <person name="Jourda C."/>
            <person name="Duchesne M."/>
            <person name="Belahbib H."/>
            <person name="Rocher C."/>
            <person name="Selva M."/>
            <person name="Riesgo A."/>
            <person name="Vervoort M."/>
            <person name="Leys S.P."/>
            <person name="Kodjabachian L."/>
            <person name="Le Bivic A."/>
            <person name="Borchiellini C."/>
            <person name="Claverie J.M."/>
            <person name="Renard E."/>
        </authorList>
    </citation>
    <scope>NUCLEOTIDE SEQUENCE [LARGE SCALE GENOMIC DNA]</scope>
    <source>
        <strain evidence="1">SPO-2</strain>
    </source>
</reference>
<accession>A0AAV7KET5</accession>
<evidence type="ECO:0000313" key="2">
    <source>
        <dbReference type="Proteomes" id="UP001165289"/>
    </source>
</evidence>
<proteinExistence type="predicted"/>
<sequence>MKRCIDIIQSVTVYVKSSPRRLASFTEFENGGEDYVETEKLKKLCPTRWVMRMPVVRAILQNYAHLLDWFQEQISEGKIEDKQATLIHINSLSDFYVFFSLNTLMDWWR</sequence>
<dbReference type="Proteomes" id="UP001165289">
    <property type="component" value="Unassembled WGS sequence"/>
</dbReference>
<evidence type="ECO:0000313" key="1">
    <source>
        <dbReference type="EMBL" id="KAI6659727.1"/>
    </source>
</evidence>
<protein>
    <submittedName>
        <fullName evidence="1">Zinc finger MYM-type protein 1-like</fullName>
    </submittedName>
</protein>
<dbReference type="AlphaFoldDB" id="A0AAV7KET5"/>
<dbReference type="EMBL" id="JAKMXF010000052">
    <property type="protein sequence ID" value="KAI6659727.1"/>
    <property type="molecule type" value="Genomic_DNA"/>
</dbReference>
<comment type="caution">
    <text evidence="1">The sequence shown here is derived from an EMBL/GenBank/DDBJ whole genome shotgun (WGS) entry which is preliminary data.</text>
</comment>
<keyword evidence="2" id="KW-1185">Reference proteome</keyword>
<gene>
    <name evidence="1" type="ORF">LOD99_10696</name>
</gene>